<dbReference type="RefSeq" id="WP_238107775.1">
    <property type="nucleotide sequence ID" value="NZ_JAQQPZ010000013.1"/>
</dbReference>
<accession>A0ABT5TP29</accession>
<comment type="caution">
    <text evidence="1">The sequence shown here is derived from an EMBL/GenBank/DDBJ whole genome shotgun (WGS) entry which is preliminary data.</text>
</comment>
<reference evidence="1 2" key="1">
    <citation type="submission" date="2023-02" db="EMBL/GenBank/DDBJ databases">
        <title>Genome sequence of Shewanella metallivivens ER-Te-42B-Light, sp. nov., enriched from sulfide tube worms (Riftia pachyptila) isolated from Explorer Ridge in the Pacific Ocean.</title>
        <authorList>
            <person name="Maltman C."/>
            <person name="Kuzyk S.B."/>
            <person name="Kyndt J.A."/>
            <person name="Yurkov V."/>
        </authorList>
    </citation>
    <scope>NUCLEOTIDE SEQUENCE [LARGE SCALE GENOMIC DNA]</scope>
    <source>
        <strain evidence="1 2">ER-Te-42B-Light</strain>
    </source>
</reference>
<proteinExistence type="predicted"/>
<evidence type="ECO:0000313" key="1">
    <source>
        <dbReference type="EMBL" id="MDD8060365.1"/>
    </source>
</evidence>
<gene>
    <name evidence="1" type="ORF">PQR79_14880</name>
</gene>
<dbReference type="SUPFAM" id="SSF52096">
    <property type="entry name" value="ClpP/crotonase"/>
    <property type="match status" value="1"/>
</dbReference>
<organism evidence="1 2">
    <name type="scientific">Shewanella metallivivens</name>
    <dbReference type="NCBI Taxonomy" id="2872342"/>
    <lineage>
        <taxon>Bacteria</taxon>
        <taxon>Pseudomonadati</taxon>
        <taxon>Pseudomonadota</taxon>
        <taxon>Gammaproteobacteria</taxon>
        <taxon>Alteromonadales</taxon>
        <taxon>Shewanellaceae</taxon>
        <taxon>Shewanella</taxon>
    </lineage>
</organism>
<dbReference type="PROSITE" id="PS51257">
    <property type="entry name" value="PROKAR_LIPOPROTEIN"/>
    <property type="match status" value="1"/>
</dbReference>
<keyword evidence="2" id="KW-1185">Reference proteome</keyword>
<dbReference type="Gene3D" id="3.90.226.10">
    <property type="entry name" value="2-enoyl-CoA Hydratase, Chain A, domain 1"/>
    <property type="match status" value="1"/>
</dbReference>
<dbReference type="EMBL" id="JAQQPZ010000013">
    <property type="protein sequence ID" value="MDD8060365.1"/>
    <property type="molecule type" value="Genomic_DNA"/>
</dbReference>
<name>A0ABT5TP29_9GAMM</name>
<protein>
    <recommendedName>
        <fullName evidence="3">Lipoprotein</fullName>
    </recommendedName>
</protein>
<sequence length="234" mass="26269">MKRKSFILSRFFLLGFVFVLCSCVSQKPHFEKALESEVYTSVNILFYEGEITQGKNEVLFKLFNSNDNIGMLEINSEGGDVFASMELGNWIIANNLDVKIGALCASSCANYIFTAGNKKILQEHSLLLWHGSSFQEGISSLVNSGDEFANKWRSQEVEFFEKIGVEHRISICGLSQVPIGMTILHNLNIVNLKGYDYSLKDMRSFGIDNIVISGVNWLGTMNHSFKGVFRASYC</sequence>
<evidence type="ECO:0000313" key="2">
    <source>
        <dbReference type="Proteomes" id="UP001213691"/>
    </source>
</evidence>
<evidence type="ECO:0008006" key="3">
    <source>
        <dbReference type="Google" id="ProtNLM"/>
    </source>
</evidence>
<dbReference type="Proteomes" id="UP001213691">
    <property type="component" value="Unassembled WGS sequence"/>
</dbReference>
<dbReference type="InterPro" id="IPR029045">
    <property type="entry name" value="ClpP/crotonase-like_dom_sf"/>
</dbReference>